<feature type="compositionally biased region" description="Basic and acidic residues" evidence="1">
    <location>
        <begin position="30"/>
        <end position="40"/>
    </location>
</feature>
<protein>
    <submittedName>
        <fullName evidence="2">Uncharacterized protein</fullName>
    </submittedName>
</protein>
<keyword evidence="3" id="KW-1185">Reference proteome</keyword>
<dbReference type="Proteomes" id="UP001174691">
    <property type="component" value="Unassembled WGS sequence"/>
</dbReference>
<evidence type="ECO:0000313" key="2">
    <source>
        <dbReference type="EMBL" id="KAJ9137198.1"/>
    </source>
</evidence>
<dbReference type="AlphaFoldDB" id="A0AA38R710"/>
<organism evidence="2 3">
    <name type="scientific">Coniochaeta hoffmannii</name>
    <dbReference type="NCBI Taxonomy" id="91930"/>
    <lineage>
        <taxon>Eukaryota</taxon>
        <taxon>Fungi</taxon>
        <taxon>Dikarya</taxon>
        <taxon>Ascomycota</taxon>
        <taxon>Pezizomycotina</taxon>
        <taxon>Sordariomycetes</taxon>
        <taxon>Sordariomycetidae</taxon>
        <taxon>Coniochaetales</taxon>
        <taxon>Coniochaetaceae</taxon>
        <taxon>Coniochaeta</taxon>
    </lineage>
</organism>
<name>A0AA38R710_9PEZI</name>
<accession>A0AA38R710</accession>
<sequence length="93" mass="10143">MFDNLKEKLRRNKEIPEDEVKKYTGMSKEQLNEWSKDRPDVAGNQLAGKINMGTAGGQGIPNSFSYTGRGDSAAAELKFPPEQKKAAKDVAGG</sequence>
<proteinExistence type="predicted"/>
<dbReference type="EMBL" id="JANBVN010000163">
    <property type="protein sequence ID" value="KAJ9137198.1"/>
    <property type="molecule type" value="Genomic_DNA"/>
</dbReference>
<feature type="region of interest" description="Disordered" evidence="1">
    <location>
        <begin position="74"/>
        <end position="93"/>
    </location>
</feature>
<feature type="region of interest" description="Disordered" evidence="1">
    <location>
        <begin position="28"/>
        <end position="59"/>
    </location>
</feature>
<evidence type="ECO:0000256" key="1">
    <source>
        <dbReference type="SAM" id="MobiDB-lite"/>
    </source>
</evidence>
<comment type="caution">
    <text evidence="2">The sequence shown here is derived from an EMBL/GenBank/DDBJ whole genome shotgun (WGS) entry which is preliminary data.</text>
</comment>
<reference evidence="2" key="1">
    <citation type="submission" date="2022-07" db="EMBL/GenBank/DDBJ databases">
        <title>Fungi with potential for degradation of polypropylene.</title>
        <authorList>
            <person name="Gostincar C."/>
        </authorList>
    </citation>
    <scope>NUCLEOTIDE SEQUENCE</scope>
    <source>
        <strain evidence="2">EXF-13287</strain>
    </source>
</reference>
<gene>
    <name evidence="2" type="ORF">NKR19_g8293</name>
</gene>
<feature type="compositionally biased region" description="Basic and acidic residues" evidence="1">
    <location>
        <begin position="79"/>
        <end position="93"/>
    </location>
</feature>
<evidence type="ECO:0000313" key="3">
    <source>
        <dbReference type="Proteomes" id="UP001174691"/>
    </source>
</evidence>